<keyword evidence="2" id="KW-1185">Reference proteome</keyword>
<reference evidence="1 2" key="1">
    <citation type="submission" date="2019-03" db="EMBL/GenBank/DDBJ databases">
        <title>First draft genome of Liparis tanakae, snailfish: a comprehensive survey of snailfish specific genes.</title>
        <authorList>
            <person name="Kim W."/>
            <person name="Song I."/>
            <person name="Jeong J.-H."/>
            <person name="Kim D."/>
            <person name="Kim S."/>
            <person name="Ryu S."/>
            <person name="Song J.Y."/>
            <person name="Lee S.K."/>
        </authorList>
    </citation>
    <scope>NUCLEOTIDE SEQUENCE [LARGE SCALE GENOMIC DNA]</scope>
    <source>
        <tissue evidence="1">Muscle</tissue>
    </source>
</reference>
<proteinExistence type="predicted"/>
<sequence>MAIYRCMLRRQAPQSQVLRKSALLRRARRQRATAGEELGFKQYRLQEAQPSLLVEDSDINTLLVYYSYYDI</sequence>
<dbReference type="EMBL" id="SRLO01000002">
    <property type="protein sequence ID" value="TNN89126.1"/>
    <property type="molecule type" value="Genomic_DNA"/>
</dbReference>
<organism evidence="1 2">
    <name type="scientific">Liparis tanakae</name>
    <name type="common">Tanaka's snailfish</name>
    <dbReference type="NCBI Taxonomy" id="230148"/>
    <lineage>
        <taxon>Eukaryota</taxon>
        <taxon>Metazoa</taxon>
        <taxon>Chordata</taxon>
        <taxon>Craniata</taxon>
        <taxon>Vertebrata</taxon>
        <taxon>Euteleostomi</taxon>
        <taxon>Actinopterygii</taxon>
        <taxon>Neopterygii</taxon>
        <taxon>Teleostei</taxon>
        <taxon>Neoteleostei</taxon>
        <taxon>Acanthomorphata</taxon>
        <taxon>Eupercaria</taxon>
        <taxon>Perciformes</taxon>
        <taxon>Cottioidei</taxon>
        <taxon>Cottales</taxon>
        <taxon>Liparidae</taxon>
        <taxon>Liparis</taxon>
    </lineage>
</organism>
<accession>A0A4Z2JFU5</accession>
<evidence type="ECO:0000313" key="1">
    <source>
        <dbReference type="EMBL" id="TNN89126.1"/>
    </source>
</evidence>
<comment type="caution">
    <text evidence="1">The sequence shown here is derived from an EMBL/GenBank/DDBJ whole genome shotgun (WGS) entry which is preliminary data.</text>
</comment>
<name>A0A4Z2JFU5_9TELE</name>
<protein>
    <submittedName>
        <fullName evidence="1">Uncharacterized protein</fullName>
    </submittedName>
</protein>
<dbReference type="AlphaFoldDB" id="A0A4Z2JFU5"/>
<evidence type="ECO:0000313" key="2">
    <source>
        <dbReference type="Proteomes" id="UP000314294"/>
    </source>
</evidence>
<gene>
    <name evidence="1" type="ORF">EYF80_000414</name>
</gene>
<dbReference type="Proteomes" id="UP000314294">
    <property type="component" value="Unassembled WGS sequence"/>
</dbReference>